<evidence type="ECO:0000256" key="2">
    <source>
        <dbReference type="ARBA" id="ARBA00023163"/>
    </source>
</evidence>
<gene>
    <name evidence="5" type="ORF">HC235_03720</name>
</gene>
<dbReference type="PROSITE" id="PS51134">
    <property type="entry name" value="ZF_TFIIB"/>
    <property type="match status" value="1"/>
</dbReference>
<sequence length="165" mass="18485">MTIRGAARAAFPWPSCPHCQSANAAADGEYVCRECGTVIGPVLVPPVTKEAPRPPPRYRLIMTALERESRRSVRRYSEVVKMHLGKVAKALGAEVAAVALDIFKRLDKRVYQGRSPRVVAATLAYLAAERLGIYVHKRVIAEILKVSKFTIKDTVWRLRRYLQEA</sequence>
<keyword evidence="1" id="KW-0805">Transcription regulation</keyword>
<dbReference type="SUPFAM" id="SSF57783">
    <property type="entry name" value="Zinc beta-ribbon"/>
    <property type="match status" value="1"/>
</dbReference>
<dbReference type="GO" id="GO:0017025">
    <property type="term" value="F:TBP-class protein binding"/>
    <property type="evidence" value="ECO:0007669"/>
    <property type="project" value="InterPro"/>
</dbReference>
<evidence type="ECO:0000313" key="5">
    <source>
        <dbReference type="EMBL" id="NYR15075.1"/>
    </source>
</evidence>
<organism evidence="5 6">
    <name type="scientific">Pyrobaculum arsenaticum</name>
    <dbReference type="NCBI Taxonomy" id="121277"/>
    <lineage>
        <taxon>Archaea</taxon>
        <taxon>Thermoproteota</taxon>
        <taxon>Thermoprotei</taxon>
        <taxon>Thermoproteales</taxon>
        <taxon>Thermoproteaceae</taxon>
        <taxon>Pyrobaculum</taxon>
    </lineage>
</organism>
<dbReference type="SUPFAM" id="SSF47954">
    <property type="entry name" value="Cyclin-like"/>
    <property type="match status" value="1"/>
</dbReference>
<keyword evidence="3" id="KW-0479">Metal-binding</keyword>
<dbReference type="CDD" id="cd00043">
    <property type="entry name" value="CYCLIN_SF"/>
    <property type="match status" value="1"/>
</dbReference>
<feature type="domain" description="TFIIB-type" evidence="4">
    <location>
        <begin position="11"/>
        <end position="40"/>
    </location>
</feature>
<dbReference type="Pfam" id="PF00382">
    <property type="entry name" value="TFIIB"/>
    <property type="match status" value="1"/>
</dbReference>
<comment type="caution">
    <text evidence="5">The sequence shown here is derived from an EMBL/GenBank/DDBJ whole genome shotgun (WGS) entry which is preliminary data.</text>
</comment>
<dbReference type="InterPro" id="IPR013150">
    <property type="entry name" value="TFIIB_cyclin"/>
</dbReference>
<dbReference type="InterPro" id="IPR036915">
    <property type="entry name" value="Cyclin-like_sf"/>
</dbReference>
<dbReference type="GO" id="GO:0008270">
    <property type="term" value="F:zinc ion binding"/>
    <property type="evidence" value="ECO:0007669"/>
    <property type="project" value="UniProtKB-KW"/>
</dbReference>
<reference evidence="5 6" key="1">
    <citation type="journal article" date="2020" name="Nat. Commun.">
        <title>The structures of two archaeal type IV pili illuminate evolutionary relationships.</title>
        <authorList>
            <person name="Wang F."/>
            <person name="Baquero D.P."/>
            <person name="Su Z."/>
            <person name="Beltran L.C."/>
            <person name="Prangishvili D."/>
            <person name="Krupovic M."/>
            <person name="Egelman E.H."/>
        </authorList>
    </citation>
    <scope>NUCLEOTIDE SEQUENCE [LARGE SCALE GENOMIC DNA]</scope>
    <source>
        <strain evidence="5 6">2GA</strain>
    </source>
</reference>
<protein>
    <submittedName>
        <fullName evidence="5">Transcription initiation factor IIB family protein</fullName>
    </submittedName>
</protein>
<keyword evidence="3" id="KW-0862">Zinc</keyword>
<evidence type="ECO:0000256" key="3">
    <source>
        <dbReference type="PROSITE-ProRule" id="PRU00469"/>
    </source>
</evidence>
<dbReference type="InterPro" id="IPR013137">
    <property type="entry name" value="Znf_TFIIB"/>
</dbReference>
<proteinExistence type="predicted"/>
<accession>A0A7L4P7Q5</accession>
<keyword evidence="5" id="KW-0396">Initiation factor</keyword>
<evidence type="ECO:0000256" key="1">
    <source>
        <dbReference type="ARBA" id="ARBA00023015"/>
    </source>
</evidence>
<dbReference type="RefSeq" id="WP_011901108.1">
    <property type="nucleotide sequence ID" value="NZ_JAAVJF010000002.1"/>
</dbReference>
<evidence type="ECO:0000313" key="6">
    <source>
        <dbReference type="Proteomes" id="UP000554766"/>
    </source>
</evidence>
<dbReference type="EMBL" id="JAAVJF010000002">
    <property type="protein sequence ID" value="NYR15075.1"/>
    <property type="molecule type" value="Genomic_DNA"/>
</dbReference>
<dbReference type="OMA" id="HCQSANA"/>
<keyword evidence="3" id="KW-0863">Zinc-finger</keyword>
<dbReference type="AlphaFoldDB" id="A0A7L4P7Q5"/>
<keyword evidence="6" id="KW-1185">Reference proteome</keyword>
<keyword evidence="2" id="KW-0804">Transcription</keyword>
<keyword evidence="5" id="KW-0648">Protein biosynthesis</keyword>
<dbReference type="GeneID" id="5056171"/>
<name>A0A7L4P7Q5_9CREN</name>
<dbReference type="Proteomes" id="UP000554766">
    <property type="component" value="Unassembled WGS sequence"/>
</dbReference>
<dbReference type="GO" id="GO:0003743">
    <property type="term" value="F:translation initiation factor activity"/>
    <property type="evidence" value="ECO:0007669"/>
    <property type="project" value="UniProtKB-KW"/>
</dbReference>
<evidence type="ECO:0000259" key="4">
    <source>
        <dbReference type="PROSITE" id="PS51134"/>
    </source>
</evidence>
<dbReference type="Gene3D" id="1.10.472.10">
    <property type="entry name" value="Cyclin-like"/>
    <property type="match status" value="1"/>
</dbReference>